<evidence type="ECO:0000313" key="4">
    <source>
        <dbReference type="Proteomes" id="UP000563898"/>
    </source>
</evidence>
<dbReference type="PROSITE" id="PS51819">
    <property type="entry name" value="VOC"/>
    <property type="match status" value="3"/>
</dbReference>
<gene>
    <name evidence="3" type="ORF">HGA05_08400</name>
</gene>
<dbReference type="RefSeq" id="WP_006369716.1">
    <property type="nucleotide sequence ID" value="NZ_JAAXPC010000004.1"/>
</dbReference>
<evidence type="ECO:0000313" key="3">
    <source>
        <dbReference type="EMBL" id="NKY01589.1"/>
    </source>
</evidence>
<feature type="domain" description="VOC" evidence="2">
    <location>
        <begin position="97"/>
        <end position="220"/>
    </location>
</feature>
<feature type="region of interest" description="Disordered" evidence="1">
    <location>
        <begin position="1"/>
        <end position="23"/>
    </location>
</feature>
<dbReference type="SUPFAM" id="SSF54593">
    <property type="entry name" value="Glyoxalase/Bleomycin resistance protein/Dihydroxybiphenyl dioxygenase"/>
    <property type="match status" value="3"/>
</dbReference>
<feature type="domain" description="VOC" evidence="2">
    <location>
        <begin position="356"/>
        <end position="462"/>
    </location>
</feature>
<proteinExistence type="predicted"/>
<dbReference type="Proteomes" id="UP000563898">
    <property type="component" value="Unassembled WGS sequence"/>
</dbReference>
<protein>
    <submittedName>
        <fullName evidence="3">Glyoxalase</fullName>
    </submittedName>
</protein>
<accession>A0A846WK53</accession>
<dbReference type="CDD" id="cd07246">
    <property type="entry name" value="VOC_like"/>
    <property type="match status" value="1"/>
</dbReference>
<reference evidence="3 4" key="1">
    <citation type="submission" date="2020-04" db="EMBL/GenBank/DDBJ databases">
        <title>MicrobeNet Type strains.</title>
        <authorList>
            <person name="Nicholson A.C."/>
        </authorList>
    </citation>
    <scope>NUCLEOTIDE SEQUENCE [LARGE SCALE GENOMIC DNA]</scope>
    <source>
        <strain evidence="3 4">ATCC BAA-14</strain>
    </source>
</reference>
<dbReference type="Pfam" id="PF00903">
    <property type="entry name" value="Glyoxalase"/>
    <property type="match status" value="2"/>
</dbReference>
<evidence type="ECO:0000259" key="2">
    <source>
        <dbReference type="PROSITE" id="PS51819"/>
    </source>
</evidence>
<comment type="caution">
    <text evidence="3">The sequence shown here is derived from an EMBL/GenBank/DDBJ whole genome shotgun (WGS) entry which is preliminary data.</text>
</comment>
<dbReference type="InterPro" id="IPR004360">
    <property type="entry name" value="Glyas_Fos-R_dOase_dom"/>
</dbReference>
<dbReference type="InterPro" id="IPR029068">
    <property type="entry name" value="Glyas_Bleomycin-R_OHBP_Dase"/>
</dbReference>
<dbReference type="InterPro" id="IPR052164">
    <property type="entry name" value="Anthracycline_SecMetBiosynth"/>
</dbReference>
<dbReference type="EMBL" id="JAAXPC010000004">
    <property type="protein sequence ID" value="NKY01589.1"/>
    <property type="molecule type" value="Genomic_DNA"/>
</dbReference>
<dbReference type="Gene3D" id="3.30.720.120">
    <property type="match status" value="1"/>
</dbReference>
<organism evidence="3 4">
    <name type="scientific">Gordonia polyisoprenivorans</name>
    <dbReference type="NCBI Taxonomy" id="84595"/>
    <lineage>
        <taxon>Bacteria</taxon>
        <taxon>Bacillati</taxon>
        <taxon>Actinomycetota</taxon>
        <taxon>Actinomycetes</taxon>
        <taxon>Mycobacteriales</taxon>
        <taxon>Gordoniaceae</taxon>
        <taxon>Gordonia</taxon>
    </lineage>
</organism>
<feature type="domain" description="VOC" evidence="2">
    <location>
        <begin position="231"/>
        <end position="352"/>
    </location>
</feature>
<dbReference type="InterPro" id="IPR037523">
    <property type="entry name" value="VOC_core"/>
</dbReference>
<sequence length="463" mass="49839">MSHDDAEFDSAPNSPIGDPFAVLRASDTPGWDAPVAPDPAFAARLRDRLERGVTLPKGILMSDASRPARFAPGADTTIDNAVNAAAVSAPAASPVGRPGALPYLTVRGARQAIDWYRDNLGARLRGEPIVMNDNRIGHAELEIGDGVLYLADESPDLGLHAPQPGHVSVSLMLPVTDTDEALAHAQRGGAAVTREPYDAYGTRSATIIDPFGHRWMLTGPARTAVTAERVRVGDIVYLSLQTPDRERAARFYGAVLGWEYDLETRQVTNIGHRLGIFDGDGYGTAGTLYCVYAVEDFDRARAAILAAGGRVGEISTVARDGYLVMDAVDDQGVAFSVHVPDPGETRGEQHPRTLGAMSYLTVHTPDSARYRDFYGTVMNWRFTPGRIDDGWEVDGVHPQIGISGGADRSLAEPMWNVADIDEAVDRVRAAGGAVIEEPNRQVYGAVARCTDDQGARFYLGQLF</sequence>
<dbReference type="Gene3D" id="3.10.180.10">
    <property type="entry name" value="2,3-Dihydroxybiphenyl 1,2-Dioxygenase, domain 1"/>
    <property type="match status" value="2"/>
</dbReference>
<dbReference type="Gene3D" id="3.30.720.110">
    <property type="match status" value="1"/>
</dbReference>
<dbReference type="PANTHER" id="PTHR33993:SF14">
    <property type="entry name" value="GB|AAF24581.1"/>
    <property type="match status" value="1"/>
</dbReference>
<name>A0A846WK53_9ACTN</name>
<evidence type="ECO:0000256" key="1">
    <source>
        <dbReference type="SAM" id="MobiDB-lite"/>
    </source>
</evidence>
<dbReference type="PANTHER" id="PTHR33993">
    <property type="entry name" value="GLYOXALASE-RELATED"/>
    <property type="match status" value="1"/>
</dbReference>
<dbReference type="AlphaFoldDB" id="A0A846WK53"/>